<dbReference type="RefSeq" id="WP_160759274.1">
    <property type="nucleotide sequence ID" value="NZ_BAAADZ010000002.1"/>
</dbReference>
<dbReference type="AlphaFoldDB" id="A0A6I4UIF1"/>
<dbReference type="Proteomes" id="UP000430021">
    <property type="component" value="Unassembled WGS sequence"/>
</dbReference>
<feature type="domain" description="N-acetyltransferase" evidence="1">
    <location>
        <begin position="13"/>
        <end position="173"/>
    </location>
</feature>
<name>A0A6I4UIF1_9SPHN</name>
<protein>
    <submittedName>
        <fullName evidence="3">GNAT family N-acetyltransferase</fullName>
    </submittedName>
    <submittedName>
        <fullName evidence="2">RimJ/RimL family protein N-acetyltransferase</fullName>
    </submittedName>
</protein>
<keyword evidence="3" id="KW-0808">Transferase</keyword>
<evidence type="ECO:0000313" key="3">
    <source>
        <dbReference type="EMBL" id="MXP37109.1"/>
    </source>
</evidence>
<dbReference type="EMBL" id="JACICE010000001">
    <property type="protein sequence ID" value="MBB3775270.1"/>
    <property type="molecule type" value="Genomic_DNA"/>
</dbReference>
<organism evidence="3 4">
    <name type="scientific">Erythrobacter ramosus</name>
    <dbReference type="NCBI Taxonomy" id="35811"/>
    <lineage>
        <taxon>Bacteria</taxon>
        <taxon>Pseudomonadati</taxon>
        <taxon>Pseudomonadota</taxon>
        <taxon>Alphaproteobacteria</taxon>
        <taxon>Sphingomonadales</taxon>
        <taxon>Erythrobacteraceae</taxon>
        <taxon>Erythrobacter/Porphyrobacter group</taxon>
        <taxon>Erythrobacter</taxon>
    </lineage>
</organism>
<evidence type="ECO:0000313" key="2">
    <source>
        <dbReference type="EMBL" id="MBB3775270.1"/>
    </source>
</evidence>
<dbReference type="PANTHER" id="PTHR43610:SF1">
    <property type="entry name" value="N-ACETYLTRANSFERASE DOMAIN-CONTAINING PROTEIN"/>
    <property type="match status" value="1"/>
</dbReference>
<evidence type="ECO:0000313" key="4">
    <source>
        <dbReference type="Proteomes" id="UP000430021"/>
    </source>
</evidence>
<gene>
    <name evidence="2" type="ORF">FHS52_001213</name>
    <name evidence="3" type="ORF">GRI59_00585</name>
</gene>
<dbReference type="PROSITE" id="PS51186">
    <property type="entry name" value="GNAT"/>
    <property type="match status" value="1"/>
</dbReference>
<dbReference type="EMBL" id="WTYB01000001">
    <property type="protein sequence ID" value="MXP37109.1"/>
    <property type="molecule type" value="Genomic_DNA"/>
</dbReference>
<comment type="caution">
    <text evidence="3">The sequence shown here is derived from an EMBL/GenBank/DDBJ whole genome shotgun (WGS) entry which is preliminary data.</text>
</comment>
<dbReference type="InterPro" id="IPR000182">
    <property type="entry name" value="GNAT_dom"/>
</dbReference>
<dbReference type="Proteomes" id="UP000548685">
    <property type="component" value="Unassembled WGS sequence"/>
</dbReference>
<dbReference type="OrthoDB" id="9801656at2"/>
<dbReference type="PANTHER" id="PTHR43610">
    <property type="entry name" value="BLL6696 PROTEIN"/>
    <property type="match status" value="1"/>
</dbReference>
<reference evidence="2 5" key="2">
    <citation type="submission" date="2020-08" db="EMBL/GenBank/DDBJ databases">
        <title>Genomic Encyclopedia of Type Strains, Phase IV (KMG-IV): sequencing the most valuable type-strain genomes for metagenomic binning, comparative biology and taxonomic classification.</title>
        <authorList>
            <person name="Goeker M."/>
        </authorList>
    </citation>
    <scope>NUCLEOTIDE SEQUENCE [LARGE SCALE GENOMIC DNA]</scope>
    <source>
        <strain evidence="2 5">DSM 8510</strain>
    </source>
</reference>
<keyword evidence="5" id="KW-1185">Reference proteome</keyword>
<dbReference type="InterPro" id="IPR016181">
    <property type="entry name" value="Acyl_CoA_acyltransferase"/>
</dbReference>
<dbReference type="SUPFAM" id="SSF55729">
    <property type="entry name" value="Acyl-CoA N-acyltransferases (Nat)"/>
    <property type="match status" value="1"/>
</dbReference>
<evidence type="ECO:0000313" key="5">
    <source>
        <dbReference type="Proteomes" id="UP000548685"/>
    </source>
</evidence>
<sequence length="184" mass="20492">MLDRQPVLEGEHVRLRPLRSHDWDALFAVASDPLIWEQHPAHDRWQEPVFRAFFDDALANKGALIAIDAASGAVIGSSRYQGLEEAGGGSVEIGWTFLARAVWGGVHNHEMKRLMLAHALGSVAEVRFLVGESNTRSRRALEKIGAKLTNRREERIMAGGKVIPHLTYIITRERFAQGPLARKA</sequence>
<proteinExistence type="predicted"/>
<dbReference type="Pfam" id="PF13302">
    <property type="entry name" value="Acetyltransf_3"/>
    <property type="match status" value="1"/>
</dbReference>
<evidence type="ECO:0000259" key="1">
    <source>
        <dbReference type="PROSITE" id="PS51186"/>
    </source>
</evidence>
<dbReference type="Gene3D" id="3.40.630.30">
    <property type="match status" value="1"/>
</dbReference>
<dbReference type="GO" id="GO:0016747">
    <property type="term" value="F:acyltransferase activity, transferring groups other than amino-acyl groups"/>
    <property type="evidence" value="ECO:0007669"/>
    <property type="project" value="InterPro"/>
</dbReference>
<reference evidence="3 4" key="1">
    <citation type="submission" date="2019-12" db="EMBL/GenBank/DDBJ databases">
        <title>Genomic-based taxomic classification of the family Erythrobacteraceae.</title>
        <authorList>
            <person name="Xu L."/>
        </authorList>
    </citation>
    <scope>NUCLEOTIDE SEQUENCE [LARGE SCALE GENOMIC DNA]</scope>
    <source>
        <strain evidence="3 4">JCM 10282</strain>
    </source>
</reference>
<accession>A0A6I4UIF1</accession>